<dbReference type="Gene3D" id="2.40.30.60">
    <property type="entry name" value="RimM"/>
    <property type="match status" value="1"/>
</dbReference>
<gene>
    <name evidence="7" type="ORF">MGWOODY_Tha2767</name>
</gene>
<keyword evidence="3" id="KW-0698">rRNA processing</keyword>
<dbReference type="InterPro" id="IPR036976">
    <property type="entry name" value="RimM_N_sf"/>
</dbReference>
<evidence type="ECO:0000259" key="6">
    <source>
        <dbReference type="Pfam" id="PF24986"/>
    </source>
</evidence>
<evidence type="ECO:0000256" key="2">
    <source>
        <dbReference type="ARBA" id="ARBA00022517"/>
    </source>
</evidence>
<dbReference type="PANTHER" id="PTHR33692">
    <property type="entry name" value="RIBOSOME MATURATION FACTOR RIMM"/>
    <property type="match status" value="1"/>
</dbReference>
<keyword evidence="2" id="KW-0690">Ribosome biogenesis</keyword>
<dbReference type="InterPro" id="IPR011033">
    <property type="entry name" value="PRC_barrel-like_sf"/>
</dbReference>
<dbReference type="Pfam" id="PF24986">
    <property type="entry name" value="PRC_RimM"/>
    <property type="match status" value="1"/>
</dbReference>
<dbReference type="SUPFAM" id="SSF50346">
    <property type="entry name" value="PRC-barrel domain"/>
    <property type="match status" value="1"/>
</dbReference>
<keyword evidence="1" id="KW-0963">Cytoplasm</keyword>
<sequence>MSEENISVLGKVSTAFGIKGWIKVFSYTDPVTNILDYPIWQLKIQGRWKEFKVLQGKAQGKGLVAQLEGINDRDQALAIAKAEIAVPTEALPELEEDEHYWFQLEGLKVVNTDGVWLGQVKELFESGGGNQVMVIKPCEGSVDQRERMLPYVDQFVLEVDLDRAEIQVDWDPDF</sequence>
<dbReference type="Gene3D" id="2.30.30.240">
    <property type="entry name" value="PRC-barrel domain"/>
    <property type="match status" value="1"/>
</dbReference>
<dbReference type="AlphaFoldDB" id="A0A160TFN2"/>
<evidence type="ECO:0000256" key="1">
    <source>
        <dbReference type="ARBA" id="ARBA00022490"/>
    </source>
</evidence>
<evidence type="ECO:0000256" key="4">
    <source>
        <dbReference type="ARBA" id="ARBA00023186"/>
    </source>
</evidence>
<evidence type="ECO:0000259" key="5">
    <source>
        <dbReference type="Pfam" id="PF01782"/>
    </source>
</evidence>
<dbReference type="SUPFAM" id="SSF50447">
    <property type="entry name" value="Translation proteins"/>
    <property type="match status" value="1"/>
</dbReference>
<dbReference type="NCBIfam" id="TIGR02273">
    <property type="entry name" value="16S_RimM"/>
    <property type="match status" value="1"/>
</dbReference>
<evidence type="ECO:0000256" key="3">
    <source>
        <dbReference type="ARBA" id="ARBA00022552"/>
    </source>
</evidence>
<dbReference type="InterPro" id="IPR009000">
    <property type="entry name" value="Transl_B-barrel_sf"/>
</dbReference>
<evidence type="ECO:0000313" key="7">
    <source>
        <dbReference type="EMBL" id="CUS42893.1"/>
    </source>
</evidence>
<dbReference type="InterPro" id="IPR011961">
    <property type="entry name" value="RimM"/>
</dbReference>
<name>A0A160TFN2_9ZZZZ</name>
<keyword evidence="4" id="KW-0143">Chaperone</keyword>
<dbReference type="InterPro" id="IPR056792">
    <property type="entry name" value="PRC_RimM"/>
</dbReference>
<protein>
    <submittedName>
        <fullName evidence="7">16S rRNA processing protein RimM</fullName>
    </submittedName>
</protein>
<dbReference type="GO" id="GO:0043022">
    <property type="term" value="F:ribosome binding"/>
    <property type="evidence" value="ECO:0007669"/>
    <property type="project" value="InterPro"/>
</dbReference>
<proteinExistence type="inferred from homology"/>
<dbReference type="PANTHER" id="PTHR33692:SF1">
    <property type="entry name" value="RIBOSOME MATURATION FACTOR RIMM"/>
    <property type="match status" value="1"/>
</dbReference>
<dbReference type="GO" id="GO:0005840">
    <property type="term" value="C:ribosome"/>
    <property type="evidence" value="ECO:0007669"/>
    <property type="project" value="InterPro"/>
</dbReference>
<dbReference type="GO" id="GO:0006364">
    <property type="term" value="P:rRNA processing"/>
    <property type="evidence" value="ECO:0007669"/>
    <property type="project" value="UniProtKB-KW"/>
</dbReference>
<dbReference type="HAMAP" id="MF_00014">
    <property type="entry name" value="Ribosome_mat_RimM"/>
    <property type="match status" value="1"/>
</dbReference>
<accession>A0A160TFN2</accession>
<dbReference type="EMBL" id="CZQC01000072">
    <property type="protein sequence ID" value="CUS42893.1"/>
    <property type="molecule type" value="Genomic_DNA"/>
</dbReference>
<feature type="domain" description="RimM N-terminal" evidence="5">
    <location>
        <begin position="9"/>
        <end position="89"/>
    </location>
</feature>
<dbReference type="Pfam" id="PF01782">
    <property type="entry name" value="RimM"/>
    <property type="match status" value="1"/>
</dbReference>
<organism evidence="7">
    <name type="scientific">hydrothermal vent metagenome</name>
    <dbReference type="NCBI Taxonomy" id="652676"/>
    <lineage>
        <taxon>unclassified sequences</taxon>
        <taxon>metagenomes</taxon>
        <taxon>ecological metagenomes</taxon>
    </lineage>
</organism>
<dbReference type="InterPro" id="IPR002676">
    <property type="entry name" value="RimM_N"/>
</dbReference>
<feature type="domain" description="Ribosome maturation factor RimM PRC barrel" evidence="6">
    <location>
        <begin position="101"/>
        <end position="171"/>
    </location>
</feature>
<reference evidence="7" key="1">
    <citation type="submission" date="2015-10" db="EMBL/GenBank/DDBJ databases">
        <authorList>
            <person name="Gilbert D.G."/>
        </authorList>
    </citation>
    <scope>NUCLEOTIDE SEQUENCE</scope>
</reference>